<dbReference type="InterPro" id="IPR003111">
    <property type="entry name" value="Lon_prtase_N"/>
</dbReference>
<evidence type="ECO:0000256" key="15">
    <source>
        <dbReference type="RuleBase" id="RU000591"/>
    </source>
</evidence>
<dbReference type="KEGG" id="pfer:IRI77_07070"/>
<dbReference type="InterPro" id="IPR046336">
    <property type="entry name" value="Lon_prtase_N_sf"/>
</dbReference>
<keyword evidence="3 10" id="KW-0645">Protease</keyword>
<dbReference type="GO" id="GO:0043565">
    <property type="term" value="F:sequence-specific DNA binding"/>
    <property type="evidence" value="ECO:0007669"/>
    <property type="project" value="UniProtKB-UniRule"/>
</dbReference>
<dbReference type="HAMAP" id="MF_01973">
    <property type="entry name" value="lon_bact"/>
    <property type="match status" value="1"/>
</dbReference>
<evidence type="ECO:0000259" key="16">
    <source>
        <dbReference type="PROSITE" id="PS51786"/>
    </source>
</evidence>
<evidence type="ECO:0000256" key="3">
    <source>
        <dbReference type="ARBA" id="ARBA00022670"/>
    </source>
</evidence>
<dbReference type="FunFam" id="3.40.50.300:FF:000021">
    <property type="entry name" value="Lon protease homolog"/>
    <property type="match status" value="1"/>
</dbReference>
<dbReference type="EC" id="3.4.21.53" evidence="10 11"/>
<dbReference type="Gene3D" id="1.20.5.5270">
    <property type="match status" value="1"/>
</dbReference>
<dbReference type="PRINTS" id="PR00830">
    <property type="entry name" value="ENDOLAPTASE"/>
</dbReference>
<dbReference type="Pfam" id="PF02190">
    <property type="entry name" value="LON_substr_bdg"/>
    <property type="match status" value="1"/>
</dbReference>
<dbReference type="Gene3D" id="3.40.50.300">
    <property type="entry name" value="P-loop containing nucleotide triphosphate hydrolases"/>
    <property type="match status" value="1"/>
</dbReference>
<dbReference type="PROSITE" id="PS51787">
    <property type="entry name" value="LON_N"/>
    <property type="match status" value="1"/>
</dbReference>
<dbReference type="SMART" id="SM00464">
    <property type="entry name" value="LON"/>
    <property type="match status" value="1"/>
</dbReference>
<protein>
    <recommendedName>
        <fullName evidence="10 11">Lon protease</fullName>
        <ecNumber evidence="10 11">3.4.21.53</ecNumber>
    </recommendedName>
    <alternativeName>
        <fullName evidence="10">ATP-dependent protease La</fullName>
    </alternativeName>
</protein>
<dbReference type="GO" id="GO:0016887">
    <property type="term" value="F:ATP hydrolysis activity"/>
    <property type="evidence" value="ECO:0007669"/>
    <property type="project" value="UniProtKB-UniRule"/>
</dbReference>
<dbReference type="SUPFAM" id="SSF88697">
    <property type="entry name" value="PUA domain-like"/>
    <property type="match status" value="1"/>
</dbReference>
<feature type="active site" evidence="10 12">
    <location>
        <position position="723"/>
    </location>
</feature>
<keyword evidence="6 10" id="KW-0720">Serine protease</keyword>
<dbReference type="EMBL" id="CP063849">
    <property type="protein sequence ID" value="QOY89707.1"/>
    <property type="molecule type" value="Genomic_DNA"/>
</dbReference>
<dbReference type="GO" id="GO:0006515">
    <property type="term" value="P:protein quality control for misfolded or incompletely synthesized proteins"/>
    <property type="evidence" value="ECO:0007669"/>
    <property type="project" value="UniProtKB-UniRule"/>
</dbReference>
<organism evidence="18 19">
    <name type="scientific">Paludibaculum fermentans</name>
    <dbReference type="NCBI Taxonomy" id="1473598"/>
    <lineage>
        <taxon>Bacteria</taxon>
        <taxon>Pseudomonadati</taxon>
        <taxon>Acidobacteriota</taxon>
        <taxon>Terriglobia</taxon>
        <taxon>Bryobacterales</taxon>
        <taxon>Bryobacteraceae</taxon>
        <taxon>Paludibaculum</taxon>
    </lineage>
</organism>
<dbReference type="PIRSF" id="PIRSF001174">
    <property type="entry name" value="Lon_proteas"/>
    <property type="match status" value="1"/>
</dbReference>
<evidence type="ECO:0000256" key="2">
    <source>
        <dbReference type="ARBA" id="ARBA00022490"/>
    </source>
</evidence>
<evidence type="ECO:0000259" key="17">
    <source>
        <dbReference type="PROSITE" id="PS51787"/>
    </source>
</evidence>
<keyword evidence="5 10" id="KW-0378">Hydrolase</keyword>
<dbReference type="GO" id="GO:0004176">
    <property type="term" value="F:ATP-dependent peptidase activity"/>
    <property type="evidence" value="ECO:0007669"/>
    <property type="project" value="UniProtKB-UniRule"/>
</dbReference>
<feature type="binding site" evidence="10 13">
    <location>
        <begin position="357"/>
        <end position="364"/>
    </location>
    <ligand>
        <name>ATP</name>
        <dbReference type="ChEBI" id="CHEBI:30616"/>
    </ligand>
</feature>
<dbReference type="GO" id="GO:0005737">
    <property type="term" value="C:cytoplasm"/>
    <property type="evidence" value="ECO:0007669"/>
    <property type="project" value="UniProtKB-SubCell"/>
</dbReference>
<keyword evidence="19" id="KW-1185">Reference proteome</keyword>
<dbReference type="InterPro" id="IPR004815">
    <property type="entry name" value="Lon_bac/euk-typ"/>
</dbReference>
<dbReference type="Pfam" id="PF05362">
    <property type="entry name" value="Lon_C"/>
    <property type="match status" value="1"/>
</dbReference>
<evidence type="ECO:0000256" key="5">
    <source>
        <dbReference type="ARBA" id="ARBA00022801"/>
    </source>
</evidence>
<dbReference type="AlphaFoldDB" id="A0A7S7SKZ7"/>
<dbReference type="Gene3D" id="3.30.230.10">
    <property type="match status" value="1"/>
</dbReference>
<dbReference type="NCBIfam" id="TIGR00763">
    <property type="entry name" value="lon"/>
    <property type="match status" value="1"/>
</dbReference>
<keyword evidence="7 10" id="KW-0067">ATP-binding</keyword>
<dbReference type="InterPro" id="IPR027417">
    <property type="entry name" value="P-loop_NTPase"/>
</dbReference>
<feature type="domain" description="Lon N-terminal" evidence="17">
    <location>
        <begin position="10"/>
        <end position="205"/>
    </location>
</feature>
<dbReference type="GO" id="GO:0034605">
    <property type="term" value="P:cellular response to heat"/>
    <property type="evidence" value="ECO:0007669"/>
    <property type="project" value="UniProtKB-UniRule"/>
</dbReference>
<evidence type="ECO:0000256" key="13">
    <source>
        <dbReference type="PIRSR" id="PIRSR001174-2"/>
    </source>
</evidence>
<dbReference type="Proteomes" id="UP000593892">
    <property type="component" value="Chromosome"/>
</dbReference>
<dbReference type="PROSITE" id="PS01046">
    <property type="entry name" value="LON_SER"/>
    <property type="match status" value="1"/>
</dbReference>
<evidence type="ECO:0000313" key="19">
    <source>
        <dbReference type="Proteomes" id="UP000593892"/>
    </source>
</evidence>
<evidence type="ECO:0000256" key="11">
    <source>
        <dbReference type="PIRNR" id="PIRNR001174"/>
    </source>
</evidence>
<comment type="subcellular location">
    <subcellularLocation>
        <location evidence="1 10 11">Cytoplasm</location>
    </subcellularLocation>
</comment>
<evidence type="ECO:0000256" key="6">
    <source>
        <dbReference type="ARBA" id="ARBA00022825"/>
    </source>
</evidence>
<keyword evidence="4 10" id="KW-0547">Nucleotide-binding</keyword>
<evidence type="ECO:0000256" key="12">
    <source>
        <dbReference type="PIRSR" id="PIRSR001174-1"/>
    </source>
</evidence>
<dbReference type="SMART" id="SM00382">
    <property type="entry name" value="AAA"/>
    <property type="match status" value="1"/>
</dbReference>
<comment type="induction">
    <text evidence="10">By heat shock.</text>
</comment>
<feature type="active site" evidence="10 12">
    <location>
        <position position="680"/>
    </location>
</feature>
<name>A0A7S7SKZ7_PALFE</name>
<dbReference type="Gene3D" id="1.20.58.1480">
    <property type="match status" value="1"/>
</dbReference>
<keyword evidence="2 10" id="KW-0963">Cytoplasm</keyword>
<dbReference type="GO" id="GO:0005524">
    <property type="term" value="F:ATP binding"/>
    <property type="evidence" value="ECO:0007669"/>
    <property type="project" value="UniProtKB-UniRule"/>
</dbReference>
<dbReference type="SUPFAM" id="SSF52540">
    <property type="entry name" value="P-loop containing nucleoside triphosphate hydrolases"/>
    <property type="match status" value="1"/>
</dbReference>
<dbReference type="Gene3D" id="1.10.8.60">
    <property type="match status" value="1"/>
</dbReference>
<evidence type="ECO:0000256" key="7">
    <source>
        <dbReference type="ARBA" id="ARBA00022840"/>
    </source>
</evidence>
<evidence type="ECO:0000256" key="4">
    <source>
        <dbReference type="ARBA" id="ARBA00022741"/>
    </source>
</evidence>
<evidence type="ECO:0000256" key="14">
    <source>
        <dbReference type="PROSITE-ProRule" id="PRU01122"/>
    </source>
</evidence>
<dbReference type="InterPro" id="IPR027065">
    <property type="entry name" value="Lon_Prtase"/>
</dbReference>
<dbReference type="Pfam" id="PF22667">
    <property type="entry name" value="Lon_lid"/>
    <property type="match status" value="1"/>
</dbReference>
<evidence type="ECO:0000256" key="10">
    <source>
        <dbReference type="HAMAP-Rule" id="MF_01973"/>
    </source>
</evidence>
<dbReference type="InterPro" id="IPR054594">
    <property type="entry name" value="Lon_lid"/>
</dbReference>
<feature type="domain" description="Lon proteolytic" evidence="16">
    <location>
        <begin position="593"/>
        <end position="774"/>
    </location>
</feature>
<keyword evidence="8 10" id="KW-0346">Stress response</keyword>
<accession>A0A7S7SKZ7</accession>
<dbReference type="GO" id="GO:0004252">
    <property type="term" value="F:serine-type endopeptidase activity"/>
    <property type="evidence" value="ECO:0007669"/>
    <property type="project" value="UniProtKB-UniRule"/>
</dbReference>
<dbReference type="InterPro" id="IPR015947">
    <property type="entry name" value="PUA-like_sf"/>
</dbReference>
<gene>
    <name evidence="10 18" type="primary">lon</name>
    <name evidence="18" type="ORF">IRI77_07070</name>
</gene>
<comment type="similarity">
    <text evidence="10 11 14 15">Belongs to the peptidase S16 family.</text>
</comment>
<dbReference type="PANTHER" id="PTHR10046">
    <property type="entry name" value="ATP DEPENDENT LON PROTEASE FAMILY MEMBER"/>
    <property type="match status" value="1"/>
</dbReference>
<dbReference type="PROSITE" id="PS51786">
    <property type="entry name" value="LON_PROTEOLYTIC"/>
    <property type="match status" value="1"/>
</dbReference>
<comment type="catalytic activity">
    <reaction evidence="9 10 11 14">
        <text>Hydrolysis of proteins in presence of ATP.</text>
        <dbReference type="EC" id="3.4.21.53"/>
    </reaction>
</comment>
<dbReference type="SUPFAM" id="SSF54211">
    <property type="entry name" value="Ribosomal protein S5 domain 2-like"/>
    <property type="match status" value="1"/>
</dbReference>
<dbReference type="InterPro" id="IPR014721">
    <property type="entry name" value="Ribsml_uS5_D2-typ_fold_subgr"/>
</dbReference>
<evidence type="ECO:0000256" key="1">
    <source>
        <dbReference type="ARBA" id="ARBA00004496"/>
    </source>
</evidence>
<proteinExistence type="evidence at transcript level"/>
<dbReference type="InterPro" id="IPR008269">
    <property type="entry name" value="Lon_proteolytic"/>
</dbReference>
<evidence type="ECO:0000313" key="18">
    <source>
        <dbReference type="EMBL" id="QOY89707.1"/>
    </source>
</evidence>
<evidence type="ECO:0000256" key="8">
    <source>
        <dbReference type="ARBA" id="ARBA00023016"/>
    </source>
</evidence>
<comment type="subunit">
    <text evidence="10 11">Homohexamer. Organized in a ring with a central cavity.</text>
</comment>
<dbReference type="Pfam" id="PF00004">
    <property type="entry name" value="AAA"/>
    <property type="match status" value="1"/>
</dbReference>
<dbReference type="InterPro" id="IPR003959">
    <property type="entry name" value="ATPase_AAA_core"/>
</dbReference>
<dbReference type="CDD" id="cd19500">
    <property type="entry name" value="RecA-like_Lon"/>
    <property type="match status" value="1"/>
</dbReference>
<reference evidence="18 19" key="1">
    <citation type="submission" date="2020-10" db="EMBL/GenBank/DDBJ databases">
        <title>Complete genome sequence of Paludibaculum fermentans P105T, a facultatively anaerobic acidobacterium capable of dissimilatory Fe(III) reduction.</title>
        <authorList>
            <person name="Dedysh S.N."/>
            <person name="Beletsky A.V."/>
            <person name="Kulichevskaya I.S."/>
            <person name="Mardanov A.V."/>
            <person name="Ravin N.V."/>
        </authorList>
    </citation>
    <scope>NUCLEOTIDE SEQUENCE [LARGE SCALE GENOMIC DNA]</scope>
    <source>
        <strain evidence="18 19">P105</strain>
    </source>
</reference>
<dbReference type="InterPro" id="IPR027543">
    <property type="entry name" value="Lon_bac"/>
</dbReference>
<dbReference type="Gene3D" id="2.30.130.40">
    <property type="entry name" value="LON domain-like"/>
    <property type="match status" value="1"/>
</dbReference>
<dbReference type="InterPro" id="IPR003593">
    <property type="entry name" value="AAA+_ATPase"/>
</dbReference>
<evidence type="ECO:0000256" key="9">
    <source>
        <dbReference type="ARBA" id="ARBA00050665"/>
    </source>
</evidence>
<dbReference type="InterPro" id="IPR020568">
    <property type="entry name" value="Ribosomal_Su5_D2-typ_SF"/>
</dbReference>
<comment type="function">
    <text evidence="10">ATP-dependent serine protease that mediates the selective degradation of mutant and abnormal proteins as well as certain short-lived regulatory proteins. Required for cellular homeostasis and for survival from DNA damage and developmental changes induced by stress. Degrades polypeptides processively to yield small peptide fragments that are 5 to 10 amino acids long. Binds to DNA in a double-stranded, site-specific manner.</text>
</comment>
<sequence>MPDQIEFVTLPVLPLKNIVLFPKLVLPLSVGRDASRAAVESAIKDHEGELILLAQRDPANEAPGASDLHNFGTRAKIRKVLRTSPALIEIVVAGLDRVGIIGVEQTGGYLTAKASPMPLAADHSTEEKALQTALFEVAAKAIERINPQAAEQISNLMTNADDPQQLMWLLSTAFNLDMQKLQTLLSAATLKEALELAVQYLTEEIRVLEVRQKIVSEAQEEMSKEQRDYVLRRQMKAIQQELGEDDPSKAETEELRKRLAETVLPDEARKEAEREFKRFERLPDQSPERHVLRTWLDLVLDLPWTKQTEDNLEIARARQVLNDDHYGLEDVKERILEHLGVLQRNPKAKAPILCFVGPPGVGKTSLGQSIARALGRKFERMSLGGLHDESELRGHRRTYIGAMAGRLIQAIRRSGANNPVLMLDEVDKLGRDFRGDPAAALLEVLDPAQNSTFRDNYLDLPFDLSKVMFVTTANTLDSLPQPLLDRMEVLRLAGYSEEEKVAIANKYLIPRQMTEAGMTEEQLTFPADGLRKLIESYTREAGLRNLERGISRLCRKAALKFAEGRTEAIAMDSAMVVELLGPEFYVPEPARENLPAGVSTGLAWTPAGGDVLYIEATLLPKGKGMTLTGQLGEVMQESAKAAQSFLWAHAEEYGIDPQAFSDFGVHIHVPSGGIPKDGPSAGITLAVALASLYTKKKARHDTAMTGEITLTGRVLPIGGLKEKVLAARRAGINRVIMPEANRKDLRDLPKHVREEMQFFFATRIDDVFREAIPNLLPEPVPVEILSA</sequence>
<dbReference type="InterPro" id="IPR008268">
    <property type="entry name" value="Peptidase_S16_AS"/>
</dbReference>